<dbReference type="AlphaFoldDB" id="A0A3N4M095"/>
<dbReference type="Pfam" id="PF00560">
    <property type="entry name" value="LRR_1"/>
    <property type="match status" value="1"/>
</dbReference>
<evidence type="ECO:0000256" key="1">
    <source>
        <dbReference type="ARBA" id="ARBA00022614"/>
    </source>
</evidence>
<dbReference type="FunCoup" id="A0A3N4M095">
    <property type="interactions" value="649"/>
</dbReference>
<dbReference type="InterPro" id="IPR000938">
    <property type="entry name" value="CAP-Gly_domain"/>
</dbReference>
<name>A0A3N4M095_9PEZI</name>
<dbReference type="InParanoid" id="A0A3N4M095"/>
<keyword evidence="1" id="KW-0433">Leucine-rich repeat</keyword>
<evidence type="ECO:0000313" key="5">
    <source>
        <dbReference type="Proteomes" id="UP000267821"/>
    </source>
</evidence>
<organism evidence="4 5">
    <name type="scientific">Terfezia boudieri ATCC MYA-4762</name>
    <dbReference type="NCBI Taxonomy" id="1051890"/>
    <lineage>
        <taxon>Eukaryota</taxon>
        <taxon>Fungi</taxon>
        <taxon>Dikarya</taxon>
        <taxon>Ascomycota</taxon>
        <taxon>Pezizomycotina</taxon>
        <taxon>Pezizomycetes</taxon>
        <taxon>Pezizales</taxon>
        <taxon>Pezizaceae</taxon>
        <taxon>Terfezia</taxon>
    </lineage>
</organism>
<keyword evidence="5" id="KW-1185">Reference proteome</keyword>
<dbReference type="Gene3D" id="2.30.30.190">
    <property type="entry name" value="CAP Gly-rich-like domain"/>
    <property type="match status" value="1"/>
</dbReference>
<dbReference type="SMART" id="SM01052">
    <property type="entry name" value="CAP_GLY"/>
    <property type="match status" value="1"/>
</dbReference>
<dbReference type="Gene3D" id="3.80.10.10">
    <property type="entry name" value="Ribonuclease Inhibitor"/>
    <property type="match status" value="2"/>
</dbReference>
<dbReference type="STRING" id="1051890.A0A3N4M095"/>
<dbReference type="OrthoDB" id="5273213at2759"/>
<dbReference type="PANTHER" id="PTHR45617">
    <property type="entry name" value="LEUCINE RICH REPEAT FAMILY PROTEIN"/>
    <property type="match status" value="1"/>
</dbReference>
<dbReference type="Pfam" id="PF01302">
    <property type="entry name" value="CAP_GLY"/>
    <property type="match status" value="1"/>
</dbReference>
<dbReference type="PROSITE" id="PS51450">
    <property type="entry name" value="LRR"/>
    <property type="match status" value="3"/>
</dbReference>
<dbReference type="PROSITE" id="PS50245">
    <property type="entry name" value="CAP_GLY_2"/>
    <property type="match status" value="1"/>
</dbReference>
<evidence type="ECO:0000259" key="3">
    <source>
        <dbReference type="PROSITE" id="PS50245"/>
    </source>
</evidence>
<protein>
    <submittedName>
        <fullName evidence="4">RNI-like protein</fullName>
    </submittedName>
</protein>
<dbReference type="InterPro" id="IPR036859">
    <property type="entry name" value="CAP-Gly_dom_sf"/>
</dbReference>
<dbReference type="Gene3D" id="3.10.20.90">
    <property type="entry name" value="Phosphatidylinositol 3-kinase Catalytic Subunit, Chain A, domain 1"/>
    <property type="match status" value="1"/>
</dbReference>
<keyword evidence="2" id="KW-0677">Repeat</keyword>
<accession>A0A3N4M095</accession>
<reference evidence="4 5" key="1">
    <citation type="journal article" date="2018" name="Nat. Ecol. Evol.">
        <title>Pezizomycetes genomes reveal the molecular basis of ectomycorrhizal truffle lifestyle.</title>
        <authorList>
            <person name="Murat C."/>
            <person name="Payen T."/>
            <person name="Noel B."/>
            <person name="Kuo A."/>
            <person name="Morin E."/>
            <person name="Chen J."/>
            <person name="Kohler A."/>
            <person name="Krizsan K."/>
            <person name="Balestrini R."/>
            <person name="Da Silva C."/>
            <person name="Montanini B."/>
            <person name="Hainaut M."/>
            <person name="Levati E."/>
            <person name="Barry K.W."/>
            <person name="Belfiori B."/>
            <person name="Cichocki N."/>
            <person name="Clum A."/>
            <person name="Dockter R.B."/>
            <person name="Fauchery L."/>
            <person name="Guy J."/>
            <person name="Iotti M."/>
            <person name="Le Tacon F."/>
            <person name="Lindquist E.A."/>
            <person name="Lipzen A."/>
            <person name="Malagnac F."/>
            <person name="Mello A."/>
            <person name="Molinier V."/>
            <person name="Miyauchi S."/>
            <person name="Poulain J."/>
            <person name="Riccioni C."/>
            <person name="Rubini A."/>
            <person name="Sitrit Y."/>
            <person name="Splivallo R."/>
            <person name="Traeger S."/>
            <person name="Wang M."/>
            <person name="Zifcakova L."/>
            <person name="Wipf D."/>
            <person name="Zambonelli A."/>
            <person name="Paolocci F."/>
            <person name="Nowrousian M."/>
            <person name="Ottonello S."/>
            <person name="Baldrian P."/>
            <person name="Spatafora J.W."/>
            <person name="Henrissat B."/>
            <person name="Nagy L.G."/>
            <person name="Aury J.M."/>
            <person name="Wincker P."/>
            <person name="Grigoriev I.V."/>
            <person name="Bonfante P."/>
            <person name="Martin F.M."/>
        </authorList>
    </citation>
    <scope>NUCLEOTIDE SEQUENCE [LARGE SCALE GENOMIC DNA]</scope>
    <source>
        <strain evidence="4 5">ATCC MYA-4762</strain>
    </source>
</reference>
<dbReference type="SMART" id="SM00369">
    <property type="entry name" value="LRR_TYP"/>
    <property type="match status" value="4"/>
</dbReference>
<dbReference type="PANTHER" id="PTHR45617:SF181">
    <property type="entry name" value="LP04042P"/>
    <property type="match status" value="1"/>
</dbReference>
<dbReference type="InterPro" id="IPR032675">
    <property type="entry name" value="LRR_dom_sf"/>
</dbReference>
<evidence type="ECO:0000313" key="4">
    <source>
        <dbReference type="EMBL" id="RPB28447.1"/>
    </source>
</evidence>
<feature type="domain" description="CAP-Gly" evidence="3">
    <location>
        <begin position="24"/>
        <end position="68"/>
    </location>
</feature>
<dbReference type="EMBL" id="ML121529">
    <property type="protein sequence ID" value="RPB28447.1"/>
    <property type="molecule type" value="Genomic_DNA"/>
</dbReference>
<dbReference type="Proteomes" id="UP000267821">
    <property type="component" value="Unassembled WGS sequence"/>
</dbReference>
<dbReference type="InterPro" id="IPR001611">
    <property type="entry name" value="Leu-rich_rpt"/>
</dbReference>
<gene>
    <name evidence="4" type="ORF">L211DRAFT_833410</name>
</gene>
<proteinExistence type="predicted"/>
<dbReference type="SUPFAM" id="SSF74924">
    <property type="entry name" value="Cap-Gly domain"/>
    <property type="match status" value="1"/>
</dbReference>
<dbReference type="InterPro" id="IPR003591">
    <property type="entry name" value="Leu-rich_rpt_typical-subtyp"/>
</dbReference>
<evidence type="ECO:0000256" key="2">
    <source>
        <dbReference type="ARBA" id="ARBA00022737"/>
    </source>
</evidence>
<dbReference type="SUPFAM" id="SSF52058">
    <property type="entry name" value="L domain-like"/>
    <property type="match status" value="1"/>
</dbReference>
<sequence length="531" mass="60144">MAGRFYVNQRVSYSTSLCTIRYIGPVDGTAGEWLGVEWDEPLRGKHSGEHAGKKYFDCAVANAGSFIRPSRAPDPPLTFVQALRKKYIDDGVVDVSAQRPIEWGGKVVQEIGFDKIRQKLRKLKELRIVLVDGLQIAKEDPVELITETCPEIEDLNLSRNLFDSLQSVEVICRALPKLRSLRISGNRFSSLHVKAEVEREDGSLGTGFDNITSLELEETLLSWEELAKILPLFPSLQILDLSLNRLSSIPQEIGDILITKILTPKLTELKLERNKLTNISSILPASLLPNLRKLLLARNQISSIYGPDDDPETPILFKNIRYLDLSFNSIPSFKFINAINSHFPDVEGLRITHNPLYEVPGMGSDEAHMLTVGRLNWKVRLLNFTTITIQERTNAELYYLGRIAKEMAEVAEGEEEELIVRQHPRWNELCKAHGKPIVNRSLEVDRQSLGRNLINIEFVHNNQSVVRKIPKHLTVSALKGIVGILFPVRPLRVTLEILLDNANGRVLENELKRLEVYVEEHKEVKMLVKQA</sequence>